<feature type="domain" description="GAF" evidence="4">
    <location>
        <begin position="26"/>
        <end position="175"/>
    </location>
</feature>
<accession>A0A225NQP3</accession>
<feature type="domain" description="Histidine kinase/HSP90-like ATPase" evidence="5">
    <location>
        <begin position="302"/>
        <end position="392"/>
    </location>
</feature>
<dbReference type="SMART" id="SM00387">
    <property type="entry name" value="HATPase_c"/>
    <property type="match status" value="1"/>
</dbReference>
<name>A0A225NQP3_9RHOB</name>
<dbReference type="Proteomes" id="UP000215377">
    <property type="component" value="Unassembled WGS sequence"/>
</dbReference>
<dbReference type="PANTHER" id="PTHR24421">
    <property type="entry name" value="NITRATE/NITRITE SENSOR PROTEIN NARX-RELATED"/>
    <property type="match status" value="1"/>
</dbReference>
<dbReference type="GO" id="GO:0000160">
    <property type="term" value="P:phosphorelay signal transduction system"/>
    <property type="evidence" value="ECO:0007669"/>
    <property type="project" value="UniProtKB-KW"/>
</dbReference>
<dbReference type="RefSeq" id="WP_088649320.1">
    <property type="nucleotide sequence ID" value="NZ_AQQR01000002.1"/>
</dbReference>
<dbReference type="Pfam" id="PF02518">
    <property type="entry name" value="HATPase_c"/>
    <property type="match status" value="1"/>
</dbReference>
<keyword evidence="1" id="KW-0808">Transferase</keyword>
<evidence type="ECO:0000256" key="2">
    <source>
        <dbReference type="ARBA" id="ARBA00022777"/>
    </source>
</evidence>
<evidence type="ECO:0000259" key="5">
    <source>
        <dbReference type="SMART" id="SM00387"/>
    </source>
</evidence>
<dbReference type="AlphaFoldDB" id="A0A225NQP3"/>
<dbReference type="InterPro" id="IPR003018">
    <property type="entry name" value="GAF"/>
</dbReference>
<dbReference type="InterPro" id="IPR003594">
    <property type="entry name" value="HATPase_dom"/>
</dbReference>
<sequence>MTDAAEAPARQNVFMRISTHLAQRTDIASALEAVADEISALIPFTHADLCLKDRPGWLSSYEVGIQTRWSRARTRVDASPLRDLITGKCDYMLCQDAMQDPRQTFEGALSEPIFNHKLRSRVHVLMKVMGQPIGTLNISHSTPGLYTQDTVQRAQHVADVLSPYFHALHAAEQAQRAAQVGQQAEAREEGLRRDALELTQTLEQERQRIGMDLHDQTLADLTRLLRTVTGGAPPGGEDLAQQITEIIDDLRRMIDTAVPTLLDLFGFAHAVQVHLERAIGADPIDIDVVDLTNGAPDRLDPTVRTALFRIAQEAINNAARHSGARWIAVRIEPLGTSGLVMTVRDDGRGIPADLQRSSGLAHMRTRARLISAGIDILNQPGCTVRVMLEHCG</sequence>
<dbReference type="InterPro" id="IPR050482">
    <property type="entry name" value="Sensor_HK_TwoCompSys"/>
</dbReference>
<proteinExistence type="predicted"/>
<dbReference type="CDD" id="cd16917">
    <property type="entry name" value="HATPase_UhpB-NarQ-NarX-like"/>
    <property type="match status" value="1"/>
</dbReference>
<evidence type="ECO:0000259" key="4">
    <source>
        <dbReference type="SMART" id="SM00065"/>
    </source>
</evidence>
<dbReference type="SMART" id="SM00065">
    <property type="entry name" value="GAF"/>
    <property type="match status" value="1"/>
</dbReference>
<keyword evidence="7" id="KW-1185">Reference proteome</keyword>
<evidence type="ECO:0000313" key="7">
    <source>
        <dbReference type="Proteomes" id="UP000215377"/>
    </source>
</evidence>
<dbReference type="GO" id="GO:0016301">
    <property type="term" value="F:kinase activity"/>
    <property type="evidence" value="ECO:0007669"/>
    <property type="project" value="UniProtKB-KW"/>
</dbReference>
<organism evidence="6 7">
    <name type="scientific">Marinibacterium profundimaris</name>
    <dbReference type="NCBI Taxonomy" id="1679460"/>
    <lineage>
        <taxon>Bacteria</taxon>
        <taxon>Pseudomonadati</taxon>
        <taxon>Pseudomonadota</taxon>
        <taxon>Alphaproteobacteria</taxon>
        <taxon>Rhodobacterales</taxon>
        <taxon>Paracoccaceae</taxon>
        <taxon>Marinibacterium</taxon>
    </lineage>
</organism>
<dbReference type="InterPro" id="IPR029016">
    <property type="entry name" value="GAF-like_dom_sf"/>
</dbReference>
<dbReference type="SUPFAM" id="SSF55874">
    <property type="entry name" value="ATPase domain of HSP90 chaperone/DNA topoisomerase II/histidine kinase"/>
    <property type="match status" value="1"/>
</dbReference>
<dbReference type="Gene3D" id="3.30.450.40">
    <property type="match status" value="1"/>
</dbReference>
<keyword evidence="2 6" id="KW-0418">Kinase</keyword>
<protein>
    <submittedName>
        <fullName evidence="6">Histidine kinase</fullName>
    </submittedName>
</protein>
<dbReference type="InterPro" id="IPR036890">
    <property type="entry name" value="HATPase_C_sf"/>
</dbReference>
<comment type="caution">
    <text evidence="6">The sequence shown here is derived from an EMBL/GenBank/DDBJ whole genome shotgun (WGS) entry which is preliminary data.</text>
</comment>
<evidence type="ECO:0000256" key="1">
    <source>
        <dbReference type="ARBA" id="ARBA00022679"/>
    </source>
</evidence>
<dbReference type="EMBL" id="AQQR01000002">
    <property type="protein sequence ID" value="OWU76110.1"/>
    <property type="molecule type" value="Genomic_DNA"/>
</dbReference>
<dbReference type="PANTHER" id="PTHR24421:SF58">
    <property type="entry name" value="SIGNAL TRANSDUCTION HISTIDINE-PROTEIN KINASE_PHOSPHATASE UHPB"/>
    <property type="match status" value="1"/>
</dbReference>
<reference evidence="6 7" key="1">
    <citation type="submission" date="2013-04" db="EMBL/GenBank/DDBJ databases">
        <title>Oceanicola sp. 22II1-22F33 Genome Sequencing.</title>
        <authorList>
            <person name="Lai Q."/>
            <person name="Li G."/>
            <person name="Shao Z."/>
        </authorList>
    </citation>
    <scope>NUCLEOTIDE SEQUENCE [LARGE SCALE GENOMIC DNA]</scope>
    <source>
        <strain evidence="6 7">22II1-22F33</strain>
    </source>
</reference>
<evidence type="ECO:0000256" key="3">
    <source>
        <dbReference type="ARBA" id="ARBA00023012"/>
    </source>
</evidence>
<keyword evidence="3" id="KW-0902">Two-component regulatory system</keyword>
<gene>
    <name evidence="6" type="ORF">ATO3_08155</name>
</gene>
<dbReference type="OrthoDB" id="9778496at2"/>
<evidence type="ECO:0000313" key="6">
    <source>
        <dbReference type="EMBL" id="OWU76110.1"/>
    </source>
</evidence>
<dbReference type="Gene3D" id="3.30.565.10">
    <property type="entry name" value="Histidine kinase-like ATPase, C-terminal domain"/>
    <property type="match status" value="1"/>
</dbReference>
<dbReference type="SUPFAM" id="SSF55781">
    <property type="entry name" value="GAF domain-like"/>
    <property type="match status" value="1"/>
</dbReference>